<comment type="catalytic activity">
    <reaction evidence="11">
        <text>(2R)-2,3-dihydroxy-3-methylbutanoate = 3-methyl-2-oxobutanoate + H2O</text>
        <dbReference type="Rhea" id="RHEA:24809"/>
        <dbReference type="ChEBI" id="CHEBI:11851"/>
        <dbReference type="ChEBI" id="CHEBI:15377"/>
        <dbReference type="ChEBI" id="CHEBI:49072"/>
        <dbReference type="EC" id="4.2.1.9"/>
    </reaction>
    <physiologicalReaction direction="left-to-right" evidence="11">
        <dbReference type="Rhea" id="RHEA:24810"/>
    </physiologicalReaction>
</comment>
<dbReference type="GO" id="GO:0004160">
    <property type="term" value="F:dihydroxy-acid dehydratase activity"/>
    <property type="evidence" value="ECO:0007669"/>
    <property type="project" value="UniProtKB-UniRule"/>
</dbReference>
<gene>
    <name evidence="15 18" type="primary">ilvD</name>
    <name evidence="18" type="ORF">H9727_06600</name>
</gene>
<dbReference type="SUPFAM" id="SSF52016">
    <property type="entry name" value="LeuD/IlvD-like"/>
    <property type="match status" value="1"/>
</dbReference>
<evidence type="ECO:0000256" key="12">
    <source>
        <dbReference type="ARBA" id="ARBA00029436"/>
    </source>
</evidence>
<dbReference type="FunFam" id="3.50.30.80:FF:000001">
    <property type="entry name" value="Dihydroxy-acid dehydratase"/>
    <property type="match status" value="1"/>
</dbReference>
<dbReference type="NCBIfam" id="TIGR00110">
    <property type="entry name" value="ilvD"/>
    <property type="match status" value="1"/>
</dbReference>
<dbReference type="GO" id="GO:0009097">
    <property type="term" value="P:isoleucine biosynthetic process"/>
    <property type="evidence" value="ECO:0007669"/>
    <property type="project" value="UniProtKB-UniRule"/>
</dbReference>
<keyword evidence="7 15" id="KW-0408">Iron</keyword>
<dbReference type="PANTHER" id="PTHR43661">
    <property type="entry name" value="D-XYLONATE DEHYDRATASE"/>
    <property type="match status" value="1"/>
</dbReference>
<keyword evidence="6 15" id="KW-0460">Magnesium</keyword>
<feature type="binding site" evidence="15">
    <location>
        <position position="119"/>
    </location>
    <ligand>
        <name>Mg(2+)</name>
        <dbReference type="ChEBI" id="CHEBI:18420"/>
    </ligand>
</feature>
<evidence type="ECO:0000256" key="11">
    <source>
        <dbReference type="ARBA" id="ARBA00029304"/>
    </source>
</evidence>
<dbReference type="InterPro" id="IPR000581">
    <property type="entry name" value="ILV_EDD_N"/>
</dbReference>
<comment type="caution">
    <text evidence="15">Lacks conserved residue(s) required for the propagation of feature annotation.</text>
</comment>
<dbReference type="InterPro" id="IPR042096">
    <property type="entry name" value="Dihydro-acid_dehy_C"/>
</dbReference>
<dbReference type="HAMAP" id="MF_00012">
    <property type="entry name" value="IlvD"/>
    <property type="match status" value="1"/>
</dbReference>
<dbReference type="PROSITE" id="PS00886">
    <property type="entry name" value="ILVD_EDD_1"/>
    <property type="match status" value="1"/>
</dbReference>
<evidence type="ECO:0000256" key="5">
    <source>
        <dbReference type="ARBA" id="ARBA00022723"/>
    </source>
</evidence>
<dbReference type="Proteomes" id="UP000824132">
    <property type="component" value="Unassembled WGS sequence"/>
</dbReference>
<dbReference type="InterPro" id="IPR020558">
    <property type="entry name" value="DiOHA_6PGluconate_deHydtase_CS"/>
</dbReference>
<sequence>MQNIFSEGTAMSSQRSLMRALGWTDSEMKKPIIGIICAQSDIIPGHMYLDKIAEAVKEGVIAGGGKPVVVPSIGVCDGIAMGHAGMRYSLPSREIIADSAEILARAHAFSGIVFVGNCDKIIPGMLMAAVRLNLPCAFVSGGPMLAGKMHGKRLSLSSMFEAVGAYNAGRIDAEELHEYECSSCPTCGSCSGMFTANSLNCLTEALGIALPGNGTIPMVYSRRIMLAKETGEAVMNAVKNNIRPSDVITPKAVRNAVAVDNAIGASSNSVLHLLAVANEVGMSEKDFSVDTFNEVSAKVPHICKLAPAGEHYIEDLNEAGGISAVIKQLEDAGLFDGSAMTVSGVTQHERVKNARVLDKEIIRPMENPYSPTGGLAILKGNIAAEGAVVKKSAVDPAMLKHSGPAKVFDSEEAAMEAISTGKIVKGDVVVIRYEGPKGGPGMREMLSPTSAIVGAGLGADVALITDGRFSGATRGAAIGHVCPEAAAGGPIGVIKDGDTIDIDIEKGEINLRISDEEMKERLASFKPLEKPVDGYLKRYRAQATSASKGATLFTKF</sequence>
<feature type="domain" description="Dihydroxy-acid/6-phosphogluconate dehydratase C-terminal" evidence="17">
    <location>
        <begin position="360"/>
        <end position="550"/>
    </location>
</feature>
<feature type="binding site" evidence="15">
    <location>
        <position position="77"/>
    </location>
    <ligand>
        <name>Mg(2+)</name>
        <dbReference type="ChEBI" id="CHEBI:18420"/>
    </ligand>
</feature>
<dbReference type="GO" id="GO:0051537">
    <property type="term" value="F:2 iron, 2 sulfur cluster binding"/>
    <property type="evidence" value="ECO:0007669"/>
    <property type="project" value="UniProtKB-UniRule"/>
</dbReference>
<evidence type="ECO:0000256" key="7">
    <source>
        <dbReference type="ARBA" id="ARBA00023004"/>
    </source>
</evidence>
<evidence type="ECO:0000256" key="6">
    <source>
        <dbReference type="ARBA" id="ARBA00022842"/>
    </source>
</evidence>
<feature type="binding site" evidence="15">
    <location>
        <position position="444"/>
    </location>
    <ligand>
        <name>Mg(2+)</name>
        <dbReference type="ChEBI" id="CHEBI:18420"/>
    </ligand>
</feature>
<evidence type="ECO:0000256" key="15">
    <source>
        <dbReference type="HAMAP-Rule" id="MF_00012"/>
    </source>
</evidence>
<dbReference type="Gene3D" id="3.50.30.80">
    <property type="entry name" value="IlvD/EDD C-terminal domain-like"/>
    <property type="match status" value="1"/>
</dbReference>
<comment type="caution">
    <text evidence="18">The sequence shown here is derived from an EMBL/GenBank/DDBJ whole genome shotgun (WGS) entry which is preliminary data.</text>
</comment>
<name>A0A9D2CZW4_9FIRM</name>
<reference evidence="18" key="2">
    <citation type="submission" date="2021-04" db="EMBL/GenBank/DDBJ databases">
        <authorList>
            <person name="Gilroy R."/>
        </authorList>
    </citation>
    <scope>NUCLEOTIDE SEQUENCE</scope>
    <source>
        <strain evidence="18">CHK187-5294</strain>
    </source>
</reference>
<feature type="binding site" description="via carbamate group" evidence="15">
    <location>
        <position position="120"/>
    </location>
    <ligand>
        <name>Mg(2+)</name>
        <dbReference type="ChEBI" id="CHEBI:18420"/>
    </ligand>
</feature>
<evidence type="ECO:0000256" key="8">
    <source>
        <dbReference type="ARBA" id="ARBA00023014"/>
    </source>
</evidence>
<keyword evidence="3 15" id="KW-0028">Amino-acid biosynthesis</keyword>
<feature type="modified residue" description="N6-carboxylysine" evidence="15">
    <location>
        <position position="120"/>
    </location>
</feature>
<dbReference type="InterPro" id="IPR056740">
    <property type="entry name" value="ILV_EDD_C"/>
</dbReference>
<evidence type="ECO:0000313" key="18">
    <source>
        <dbReference type="EMBL" id="HIZ03940.1"/>
    </source>
</evidence>
<evidence type="ECO:0000256" key="2">
    <source>
        <dbReference type="ARBA" id="ARBA00006486"/>
    </source>
</evidence>
<evidence type="ECO:0000256" key="10">
    <source>
        <dbReference type="ARBA" id="ARBA00023304"/>
    </source>
</evidence>
<dbReference type="GO" id="GO:0009099">
    <property type="term" value="P:L-valine biosynthetic process"/>
    <property type="evidence" value="ECO:0007669"/>
    <property type="project" value="UniProtKB-UniRule"/>
</dbReference>
<feature type="active site" description="Proton acceptor" evidence="15">
    <location>
        <position position="470"/>
    </location>
</feature>
<keyword evidence="4 15" id="KW-0001">2Fe-2S</keyword>
<dbReference type="SUPFAM" id="SSF143975">
    <property type="entry name" value="IlvD/EDD N-terminal domain-like"/>
    <property type="match status" value="1"/>
</dbReference>
<comment type="pathway">
    <text evidence="12 15">Amino-acid biosynthesis; L-valine biosynthesis; L-valine from pyruvate: step 3/4.</text>
</comment>
<evidence type="ECO:0000256" key="13">
    <source>
        <dbReference type="ARBA" id="ARBA00029437"/>
    </source>
</evidence>
<dbReference type="AlphaFoldDB" id="A0A9D2CZW4"/>
<evidence type="ECO:0000256" key="1">
    <source>
        <dbReference type="ARBA" id="ARBA00001946"/>
    </source>
</evidence>
<dbReference type="NCBIfam" id="NF002068">
    <property type="entry name" value="PRK00911.1"/>
    <property type="match status" value="1"/>
</dbReference>
<dbReference type="GO" id="GO:0000287">
    <property type="term" value="F:magnesium ion binding"/>
    <property type="evidence" value="ECO:0007669"/>
    <property type="project" value="UniProtKB-UniRule"/>
</dbReference>
<comment type="similarity">
    <text evidence="2 15">Belongs to the IlvD/Edd family.</text>
</comment>
<dbReference type="Pfam" id="PF00920">
    <property type="entry name" value="ILVD_EDD_N"/>
    <property type="match status" value="1"/>
</dbReference>
<evidence type="ECO:0000259" key="17">
    <source>
        <dbReference type="Pfam" id="PF24877"/>
    </source>
</evidence>
<dbReference type="EMBL" id="DXCL01000040">
    <property type="protein sequence ID" value="HIZ03940.1"/>
    <property type="molecule type" value="Genomic_DNA"/>
</dbReference>
<feature type="domain" description="Dihydroxy-acid/6-phosphogluconate dehydratase N-terminal" evidence="16">
    <location>
        <begin position="30"/>
        <end position="349"/>
    </location>
</feature>
<comment type="cofactor">
    <cofactor evidence="15">
        <name>[2Fe-2S] cluster</name>
        <dbReference type="ChEBI" id="CHEBI:190135"/>
    </cofactor>
    <text evidence="15">Binds 1 [2Fe-2S] cluster per subunit. This cluster acts as a Lewis acid cofactor.</text>
</comment>
<comment type="function">
    <text evidence="15">Functions in the biosynthesis of branched-chain amino acids. Catalyzes the dehydration of (2R,3R)-2,3-dihydroxy-3-methylpentanoate (2,3-dihydroxy-3-methylvalerate) into 2-oxo-3-methylpentanoate (2-oxo-3-methylvalerate) and of (2R)-2,3-dihydroxy-3-methylbutanoate (2,3-dihydroxyisovalerate) into 2-oxo-3-methylbutanoate (2-oxoisovalerate), the penultimate precursor to L-isoleucine and L-valine, respectively.</text>
</comment>
<comment type="cofactor">
    <cofactor evidence="1 15">
        <name>Mg(2+)</name>
        <dbReference type="ChEBI" id="CHEBI:18420"/>
    </cofactor>
</comment>
<protein>
    <recommendedName>
        <fullName evidence="14 15">Dihydroxy-acid dehydratase</fullName>
        <shortName evidence="15">DAD</shortName>
        <ecNumber evidence="14 15">4.2.1.9</ecNumber>
    </recommendedName>
</protein>
<dbReference type="InterPro" id="IPR037237">
    <property type="entry name" value="IlvD/EDD_N"/>
</dbReference>
<reference evidence="18" key="1">
    <citation type="journal article" date="2021" name="PeerJ">
        <title>Extensive microbial diversity within the chicken gut microbiome revealed by metagenomics and culture.</title>
        <authorList>
            <person name="Gilroy R."/>
            <person name="Ravi A."/>
            <person name="Getino M."/>
            <person name="Pursley I."/>
            <person name="Horton D.L."/>
            <person name="Alikhan N.F."/>
            <person name="Baker D."/>
            <person name="Gharbi K."/>
            <person name="Hall N."/>
            <person name="Watson M."/>
            <person name="Adriaenssens E.M."/>
            <person name="Foster-Nyarko E."/>
            <person name="Jarju S."/>
            <person name="Secka A."/>
            <person name="Antonio M."/>
            <person name="Oren A."/>
            <person name="Chaudhuri R.R."/>
            <person name="La Ragione R."/>
            <person name="Hildebrand F."/>
            <person name="Pallen M.J."/>
        </authorList>
    </citation>
    <scope>NUCLEOTIDE SEQUENCE</scope>
    <source>
        <strain evidence="18">CHK187-5294</strain>
    </source>
</reference>
<comment type="pathway">
    <text evidence="13 15">Amino-acid biosynthesis; L-isoleucine biosynthesis; L-isoleucine from 2-oxobutanoate: step 3/4.</text>
</comment>
<dbReference type="Pfam" id="PF24877">
    <property type="entry name" value="ILV_EDD_C"/>
    <property type="match status" value="1"/>
</dbReference>
<comment type="catalytic activity">
    <reaction evidence="15">
        <text>(2R,3R)-2,3-dihydroxy-3-methylpentanoate = (S)-3-methyl-2-oxopentanoate + H2O</text>
        <dbReference type="Rhea" id="RHEA:27694"/>
        <dbReference type="ChEBI" id="CHEBI:15377"/>
        <dbReference type="ChEBI" id="CHEBI:35146"/>
        <dbReference type="ChEBI" id="CHEBI:49258"/>
        <dbReference type="EC" id="4.2.1.9"/>
    </reaction>
</comment>
<keyword evidence="9 15" id="KW-0456">Lyase</keyword>
<dbReference type="PANTHER" id="PTHR43661:SF3">
    <property type="entry name" value="D-XYLONATE DEHYDRATASE YAGF-RELATED"/>
    <property type="match status" value="1"/>
</dbReference>
<comment type="subunit">
    <text evidence="15">Homodimer.</text>
</comment>
<keyword evidence="8 15" id="KW-0411">Iron-sulfur</keyword>
<evidence type="ECO:0000256" key="14">
    <source>
        <dbReference type="ARBA" id="ARBA00029490"/>
    </source>
</evidence>
<dbReference type="PROSITE" id="PS00887">
    <property type="entry name" value="ILVD_EDD_2"/>
    <property type="match status" value="1"/>
</dbReference>
<evidence type="ECO:0000256" key="3">
    <source>
        <dbReference type="ARBA" id="ARBA00022605"/>
    </source>
</evidence>
<dbReference type="GO" id="GO:0005829">
    <property type="term" value="C:cytosol"/>
    <property type="evidence" value="ECO:0007669"/>
    <property type="project" value="TreeGrafter"/>
</dbReference>
<keyword evidence="5 15" id="KW-0479">Metal-binding</keyword>
<evidence type="ECO:0000256" key="9">
    <source>
        <dbReference type="ARBA" id="ARBA00023239"/>
    </source>
</evidence>
<organism evidence="18 19">
    <name type="scientific">Candidatus Borkfalkia avistercoris</name>
    <dbReference type="NCBI Taxonomy" id="2838504"/>
    <lineage>
        <taxon>Bacteria</taxon>
        <taxon>Bacillati</taxon>
        <taxon>Bacillota</taxon>
        <taxon>Clostridia</taxon>
        <taxon>Christensenellales</taxon>
        <taxon>Christensenellaceae</taxon>
        <taxon>Candidatus Borkfalkia</taxon>
    </lineage>
</organism>
<accession>A0A9D2CZW4</accession>
<dbReference type="InterPro" id="IPR004404">
    <property type="entry name" value="DihydroxyA_deHydtase"/>
</dbReference>
<evidence type="ECO:0000259" key="16">
    <source>
        <dbReference type="Pfam" id="PF00920"/>
    </source>
</evidence>
<dbReference type="EC" id="4.2.1.9" evidence="14 15"/>
<evidence type="ECO:0000256" key="4">
    <source>
        <dbReference type="ARBA" id="ARBA00022714"/>
    </source>
</evidence>
<evidence type="ECO:0000313" key="19">
    <source>
        <dbReference type="Proteomes" id="UP000824132"/>
    </source>
</evidence>
<keyword evidence="10 15" id="KW-0100">Branched-chain amino acid biosynthesis</keyword>
<proteinExistence type="inferred from homology"/>